<evidence type="ECO:0000256" key="2">
    <source>
        <dbReference type="ARBA" id="ARBA00005019"/>
    </source>
</evidence>
<keyword evidence="3 10" id="KW-0662">Pyridine nucleotide biosynthesis</keyword>
<evidence type="ECO:0000259" key="11">
    <source>
        <dbReference type="Pfam" id="PF01467"/>
    </source>
</evidence>
<keyword evidence="7 10" id="KW-0067">ATP-binding</keyword>
<dbReference type="UniPathway" id="UPA00253">
    <property type="reaction ID" value="UER00332"/>
</dbReference>
<comment type="similarity">
    <text evidence="10">Belongs to the NadD family.</text>
</comment>
<evidence type="ECO:0000256" key="7">
    <source>
        <dbReference type="ARBA" id="ARBA00022840"/>
    </source>
</evidence>
<dbReference type="GO" id="GO:0004515">
    <property type="term" value="F:nicotinate-nucleotide adenylyltransferase activity"/>
    <property type="evidence" value="ECO:0007669"/>
    <property type="project" value="UniProtKB-UniRule"/>
</dbReference>
<accession>A0A1J4SGY2</accession>
<evidence type="ECO:0000313" key="13">
    <source>
        <dbReference type="Proteomes" id="UP000182278"/>
    </source>
</evidence>
<organism evidence="12 13">
    <name type="scientific">Candidatus Desantisbacteria bacterium CG1_02_38_46</name>
    <dbReference type="NCBI Taxonomy" id="1817893"/>
    <lineage>
        <taxon>Bacteria</taxon>
        <taxon>Candidatus Desantisiibacteriota</taxon>
    </lineage>
</organism>
<dbReference type="EMBL" id="MNUO01000005">
    <property type="protein sequence ID" value="OIN98697.1"/>
    <property type="molecule type" value="Genomic_DNA"/>
</dbReference>
<evidence type="ECO:0000256" key="5">
    <source>
        <dbReference type="ARBA" id="ARBA00022695"/>
    </source>
</evidence>
<comment type="function">
    <text evidence="1 10">Catalyzes the reversible adenylation of nicotinate mononucleotide (NaMN) to nicotinic acid adenine dinucleotide (NaAD).</text>
</comment>
<proteinExistence type="inferred from homology"/>
<evidence type="ECO:0000256" key="10">
    <source>
        <dbReference type="HAMAP-Rule" id="MF_00244"/>
    </source>
</evidence>
<dbReference type="EC" id="2.7.7.18" evidence="10"/>
<dbReference type="NCBIfam" id="NF000840">
    <property type="entry name" value="PRK00071.1-3"/>
    <property type="match status" value="1"/>
</dbReference>
<dbReference type="NCBIfam" id="NF000841">
    <property type="entry name" value="PRK00071.1-4"/>
    <property type="match status" value="1"/>
</dbReference>
<dbReference type="PANTHER" id="PTHR39321:SF3">
    <property type="entry name" value="PHOSPHOPANTETHEINE ADENYLYLTRANSFERASE"/>
    <property type="match status" value="1"/>
</dbReference>
<dbReference type="Pfam" id="PF01467">
    <property type="entry name" value="CTP_transf_like"/>
    <property type="match status" value="1"/>
</dbReference>
<protein>
    <recommendedName>
        <fullName evidence="10">Probable nicotinate-nucleotide adenylyltransferase</fullName>
        <ecNumber evidence="10">2.7.7.18</ecNumber>
    </recommendedName>
    <alternativeName>
        <fullName evidence="10">Deamido-NAD(+) diphosphorylase</fullName>
    </alternativeName>
    <alternativeName>
        <fullName evidence="10">Deamido-NAD(+) pyrophosphorylase</fullName>
    </alternativeName>
    <alternativeName>
        <fullName evidence="10">Nicotinate mononucleotide adenylyltransferase</fullName>
        <shortName evidence="10">NaMN adenylyltransferase</shortName>
    </alternativeName>
</protein>
<dbReference type="Proteomes" id="UP000182278">
    <property type="component" value="Unassembled WGS sequence"/>
</dbReference>
<keyword evidence="8 10" id="KW-0520">NAD</keyword>
<keyword evidence="4 10" id="KW-0808">Transferase</keyword>
<dbReference type="AlphaFoldDB" id="A0A1J4SGY2"/>
<dbReference type="GO" id="GO:0005524">
    <property type="term" value="F:ATP binding"/>
    <property type="evidence" value="ECO:0007669"/>
    <property type="project" value="UniProtKB-KW"/>
</dbReference>
<dbReference type="SUPFAM" id="SSF52374">
    <property type="entry name" value="Nucleotidylyl transferase"/>
    <property type="match status" value="1"/>
</dbReference>
<comment type="caution">
    <text evidence="12">The sequence shown here is derived from an EMBL/GenBank/DDBJ whole genome shotgun (WGS) entry which is preliminary data.</text>
</comment>
<evidence type="ECO:0000256" key="4">
    <source>
        <dbReference type="ARBA" id="ARBA00022679"/>
    </source>
</evidence>
<dbReference type="NCBIfam" id="TIGR00125">
    <property type="entry name" value="cyt_tran_rel"/>
    <property type="match status" value="1"/>
</dbReference>
<evidence type="ECO:0000256" key="3">
    <source>
        <dbReference type="ARBA" id="ARBA00022642"/>
    </source>
</evidence>
<comment type="catalytic activity">
    <reaction evidence="9 10">
        <text>nicotinate beta-D-ribonucleotide + ATP + H(+) = deamido-NAD(+) + diphosphate</text>
        <dbReference type="Rhea" id="RHEA:22860"/>
        <dbReference type="ChEBI" id="CHEBI:15378"/>
        <dbReference type="ChEBI" id="CHEBI:30616"/>
        <dbReference type="ChEBI" id="CHEBI:33019"/>
        <dbReference type="ChEBI" id="CHEBI:57502"/>
        <dbReference type="ChEBI" id="CHEBI:58437"/>
        <dbReference type="EC" id="2.7.7.18"/>
    </reaction>
</comment>
<dbReference type="NCBIfam" id="TIGR00482">
    <property type="entry name" value="nicotinate (nicotinamide) nucleotide adenylyltransferase"/>
    <property type="match status" value="1"/>
</dbReference>
<gene>
    <name evidence="10" type="primary">nadD</name>
    <name evidence="12" type="ORF">AUJ66_00355</name>
</gene>
<evidence type="ECO:0000256" key="1">
    <source>
        <dbReference type="ARBA" id="ARBA00002324"/>
    </source>
</evidence>
<keyword evidence="5 10" id="KW-0548">Nucleotidyltransferase</keyword>
<name>A0A1J4SGY2_9BACT</name>
<dbReference type="STRING" id="1817893.AUJ66_00355"/>
<dbReference type="InterPro" id="IPR014729">
    <property type="entry name" value="Rossmann-like_a/b/a_fold"/>
</dbReference>
<evidence type="ECO:0000256" key="9">
    <source>
        <dbReference type="ARBA" id="ARBA00048721"/>
    </source>
</evidence>
<dbReference type="HAMAP" id="MF_00244">
    <property type="entry name" value="NaMN_adenylyltr"/>
    <property type="match status" value="1"/>
</dbReference>
<dbReference type="InterPro" id="IPR004821">
    <property type="entry name" value="Cyt_trans-like"/>
</dbReference>
<dbReference type="PANTHER" id="PTHR39321">
    <property type="entry name" value="NICOTINATE-NUCLEOTIDE ADENYLYLTRANSFERASE-RELATED"/>
    <property type="match status" value="1"/>
</dbReference>
<comment type="pathway">
    <text evidence="2 10">Cofactor biosynthesis; NAD(+) biosynthesis; deamido-NAD(+) from nicotinate D-ribonucleotide: step 1/1.</text>
</comment>
<keyword evidence="6 10" id="KW-0547">Nucleotide-binding</keyword>
<evidence type="ECO:0000256" key="8">
    <source>
        <dbReference type="ARBA" id="ARBA00023027"/>
    </source>
</evidence>
<evidence type="ECO:0000256" key="6">
    <source>
        <dbReference type="ARBA" id="ARBA00022741"/>
    </source>
</evidence>
<sequence>MNKIGLLGGTFNPIHRGHLRIAERVANVLGLKKVIFIPSAHPPHKKESNLPSPQDRFEMVNLAIKNNPCFSISDIELKRKGKSWTIDTVRIIKKLYPESQIYFIIGADTVPEIPTWKNYKKLLKSCRFVVVNRPGYTDAEYPDYTKNFIKVKMRGVDIASTEIRERIKNGKTIKALVPVKVEKYIKEKGIYK</sequence>
<dbReference type="GO" id="GO:0009435">
    <property type="term" value="P:NAD+ biosynthetic process"/>
    <property type="evidence" value="ECO:0007669"/>
    <property type="project" value="UniProtKB-UniRule"/>
</dbReference>
<feature type="domain" description="Cytidyltransferase-like" evidence="11">
    <location>
        <begin position="6"/>
        <end position="166"/>
    </location>
</feature>
<dbReference type="Gene3D" id="3.40.50.620">
    <property type="entry name" value="HUPs"/>
    <property type="match status" value="1"/>
</dbReference>
<reference evidence="12 13" key="1">
    <citation type="journal article" date="2016" name="Environ. Microbiol.">
        <title>Genomic resolution of a cold subsurface aquifer community provides metabolic insights for novel microbes adapted to high CO concentrations.</title>
        <authorList>
            <person name="Probst A.J."/>
            <person name="Castelle C.J."/>
            <person name="Singh A."/>
            <person name="Brown C.T."/>
            <person name="Anantharaman K."/>
            <person name="Sharon I."/>
            <person name="Hug L.A."/>
            <person name="Burstein D."/>
            <person name="Emerson J.B."/>
            <person name="Thomas B.C."/>
            <person name="Banfield J.F."/>
        </authorList>
    </citation>
    <scope>NUCLEOTIDE SEQUENCE [LARGE SCALE GENOMIC DNA]</scope>
    <source>
        <strain evidence="12">CG1_02_38_46</strain>
    </source>
</reference>
<evidence type="ECO:0000313" key="12">
    <source>
        <dbReference type="EMBL" id="OIN98697.1"/>
    </source>
</evidence>
<dbReference type="CDD" id="cd02165">
    <property type="entry name" value="NMNAT"/>
    <property type="match status" value="1"/>
</dbReference>
<dbReference type="InterPro" id="IPR005248">
    <property type="entry name" value="NadD/NMNAT"/>
</dbReference>